<evidence type="ECO:0000313" key="3">
    <source>
        <dbReference type="Proteomes" id="UP000233551"/>
    </source>
</evidence>
<evidence type="ECO:0000313" key="2">
    <source>
        <dbReference type="EMBL" id="PKI40388.1"/>
    </source>
</evidence>
<feature type="compositionally biased region" description="Basic and acidic residues" evidence="1">
    <location>
        <begin position="105"/>
        <end position="115"/>
    </location>
</feature>
<dbReference type="EMBL" id="PGOL01003585">
    <property type="protein sequence ID" value="PKI40388.1"/>
    <property type="molecule type" value="Genomic_DNA"/>
</dbReference>
<gene>
    <name evidence="2" type="ORF">CRG98_039234</name>
</gene>
<comment type="caution">
    <text evidence="2">The sequence shown here is derived from an EMBL/GenBank/DDBJ whole genome shotgun (WGS) entry which is preliminary data.</text>
</comment>
<name>A0A2I0I8R0_PUNGR</name>
<proteinExistence type="predicted"/>
<protein>
    <submittedName>
        <fullName evidence="2">Uncharacterized protein</fullName>
    </submittedName>
</protein>
<keyword evidence="3" id="KW-1185">Reference proteome</keyword>
<dbReference type="AlphaFoldDB" id="A0A2I0I8R0"/>
<evidence type="ECO:0000256" key="1">
    <source>
        <dbReference type="SAM" id="MobiDB-lite"/>
    </source>
</evidence>
<feature type="region of interest" description="Disordered" evidence="1">
    <location>
        <begin position="105"/>
        <end position="124"/>
    </location>
</feature>
<feature type="non-terminal residue" evidence="2">
    <location>
        <position position="1"/>
    </location>
</feature>
<reference evidence="2 3" key="1">
    <citation type="submission" date="2017-11" db="EMBL/GenBank/DDBJ databases">
        <title>De-novo sequencing of pomegranate (Punica granatum L.) genome.</title>
        <authorList>
            <person name="Akparov Z."/>
            <person name="Amiraslanov A."/>
            <person name="Hajiyeva S."/>
            <person name="Abbasov M."/>
            <person name="Kaur K."/>
            <person name="Hamwieh A."/>
            <person name="Solovyev V."/>
            <person name="Salamov A."/>
            <person name="Braich B."/>
            <person name="Kosarev P."/>
            <person name="Mahmoud A."/>
            <person name="Hajiyev E."/>
            <person name="Babayeva S."/>
            <person name="Izzatullayeva V."/>
            <person name="Mammadov A."/>
            <person name="Mammadov A."/>
            <person name="Sharifova S."/>
            <person name="Ojaghi J."/>
            <person name="Eynullazada K."/>
            <person name="Bayramov B."/>
            <person name="Abdulazimova A."/>
            <person name="Shahmuradov I."/>
        </authorList>
    </citation>
    <scope>NUCLEOTIDE SEQUENCE [LARGE SCALE GENOMIC DNA]</scope>
    <source>
        <strain evidence="3">cv. AG2017</strain>
        <tissue evidence="2">Leaf</tissue>
    </source>
</reference>
<organism evidence="2 3">
    <name type="scientific">Punica granatum</name>
    <name type="common">Pomegranate</name>
    <dbReference type="NCBI Taxonomy" id="22663"/>
    <lineage>
        <taxon>Eukaryota</taxon>
        <taxon>Viridiplantae</taxon>
        <taxon>Streptophyta</taxon>
        <taxon>Embryophyta</taxon>
        <taxon>Tracheophyta</taxon>
        <taxon>Spermatophyta</taxon>
        <taxon>Magnoliopsida</taxon>
        <taxon>eudicotyledons</taxon>
        <taxon>Gunneridae</taxon>
        <taxon>Pentapetalae</taxon>
        <taxon>rosids</taxon>
        <taxon>malvids</taxon>
        <taxon>Myrtales</taxon>
        <taxon>Lythraceae</taxon>
        <taxon>Punica</taxon>
    </lineage>
</organism>
<dbReference type="Proteomes" id="UP000233551">
    <property type="component" value="Unassembled WGS sequence"/>
</dbReference>
<accession>A0A2I0I8R0</accession>
<sequence length="124" mass="12742">SYYSGKDINGVGWGVVGSRLFSSSSLLFPGVEASTGVGGMAKEGIKGREEEETKPAFASSTSYYSGKDINGVGWGVVGSRLFSSSSLLFPGVEASTGVGGMAKEGIKGREEEETKPAFASSTVL</sequence>